<feature type="transmembrane region" description="Helical" evidence="7">
    <location>
        <begin position="145"/>
        <end position="164"/>
    </location>
</feature>
<dbReference type="PANTHER" id="PTHR43744:SF6">
    <property type="entry name" value="ABC TRANSPORTER PERMEASE PROTEIN YESQ-RELATED"/>
    <property type="match status" value="1"/>
</dbReference>
<comment type="similarity">
    <text evidence="7">Belongs to the binding-protein-dependent transport system permease family.</text>
</comment>
<evidence type="ECO:0000256" key="5">
    <source>
        <dbReference type="ARBA" id="ARBA00022989"/>
    </source>
</evidence>
<dbReference type="GO" id="GO:0005886">
    <property type="term" value="C:plasma membrane"/>
    <property type="evidence" value="ECO:0007669"/>
    <property type="project" value="UniProtKB-SubCell"/>
</dbReference>
<protein>
    <submittedName>
        <fullName evidence="9">Carbohydrate ABC transporter membrane protein 2 (CUT1 family)</fullName>
    </submittedName>
</protein>
<dbReference type="SUPFAM" id="SSF161098">
    <property type="entry name" value="MetI-like"/>
    <property type="match status" value="1"/>
</dbReference>
<keyword evidence="2 7" id="KW-0813">Transport</keyword>
<dbReference type="Gene3D" id="1.10.3720.10">
    <property type="entry name" value="MetI-like"/>
    <property type="match status" value="1"/>
</dbReference>
<dbReference type="PANTHER" id="PTHR43744">
    <property type="entry name" value="ABC TRANSPORTER PERMEASE PROTEIN MG189-RELATED-RELATED"/>
    <property type="match status" value="1"/>
</dbReference>
<dbReference type="InterPro" id="IPR035906">
    <property type="entry name" value="MetI-like_sf"/>
</dbReference>
<dbReference type="InParanoid" id="A0A4R6QL62"/>
<evidence type="ECO:0000313" key="9">
    <source>
        <dbReference type="EMBL" id="TDP64143.1"/>
    </source>
</evidence>
<comment type="subcellular location">
    <subcellularLocation>
        <location evidence="1 7">Cell membrane</location>
        <topology evidence="1 7">Multi-pass membrane protein</topology>
    </subcellularLocation>
</comment>
<dbReference type="Proteomes" id="UP000295361">
    <property type="component" value="Unassembled WGS sequence"/>
</dbReference>
<dbReference type="RefSeq" id="WP_133701976.1">
    <property type="nucleotide sequence ID" value="NZ_SNXS01000004.1"/>
</dbReference>
<feature type="transmembrane region" description="Helical" evidence="7">
    <location>
        <begin position="73"/>
        <end position="97"/>
    </location>
</feature>
<evidence type="ECO:0000256" key="6">
    <source>
        <dbReference type="ARBA" id="ARBA00023136"/>
    </source>
</evidence>
<comment type="caution">
    <text evidence="9">The sequence shown here is derived from an EMBL/GenBank/DDBJ whole genome shotgun (WGS) entry which is preliminary data.</text>
</comment>
<dbReference type="CDD" id="cd06261">
    <property type="entry name" value="TM_PBP2"/>
    <property type="match status" value="1"/>
</dbReference>
<accession>A0A4R6QL62</accession>
<organism evidence="9 10">
    <name type="scientific">Roseateles toxinivorans</name>
    <dbReference type="NCBI Taxonomy" id="270368"/>
    <lineage>
        <taxon>Bacteria</taxon>
        <taxon>Pseudomonadati</taxon>
        <taxon>Pseudomonadota</taxon>
        <taxon>Betaproteobacteria</taxon>
        <taxon>Burkholderiales</taxon>
        <taxon>Sphaerotilaceae</taxon>
        <taxon>Roseateles</taxon>
    </lineage>
</organism>
<dbReference type="OrthoDB" id="9794684at2"/>
<feature type="transmembrane region" description="Helical" evidence="7">
    <location>
        <begin position="109"/>
        <end position="133"/>
    </location>
</feature>
<proteinExistence type="inferred from homology"/>
<name>A0A4R6QL62_9BURK</name>
<reference evidence="9 10" key="1">
    <citation type="submission" date="2019-03" db="EMBL/GenBank/DDBJ databases">
        <title>Genomic Encyclopedia of Type Strains, Phase IV (KMG-IV): sequencing the most valuable type-strain genomes for metagenomic binning, comparative biology and taxonomic classification.</title>
        <authorList>
            <person name="Goeker M."/>
        </authorList>
    </citation>
    <scope>NUCLEOTIDE SEQUENCE [LARGE SCALE GENOMIC DNA]</scope>
    <source>
        <strain evidence="9 10">DSM 16998</strain>
    </source>
</reference>
<sequence>MTPFDSARHARRLAYYTVMLALALAFALPLYWTLVTALKAKSELYTWPPVWWPALPRWQNFVEAWAAQPFGQFLWNSLLVGGLSTIGQLFSSSLVAYGFARFEFRGRDTLFMVMLGSMMIPWDVTMIPLYMQFNALGWINTLKPLIVPNFFGAAFYIFLLRQFIMSIPRELDEAARMDGANAWQIYWRIHLPLMAPALVLVGTFQFLGSWNDYLGPLIFLNDQSSYTLPLGLAQFRGLHANNLTAIAAMTVLLCLPPLLLFFMAQRHIMEGASAGAVKG</sequence>
<evidence type="ECO:0000259" key="8">
    <source>
        <dbReference type="PROSITE" id="PS50928"/>
    </source>
</evidence>
<evidence type="ECO:0000256" key="2">
    <source>
        <dbReference type="ARBA" id="ARBA00022448"/>
    </source>
</evidence>
<gene>
    <name evidence="9" type="ORF">DES47_104432</name>
</gene>
<evidence type="ECO:0000313" key="10">
    <source>
        <dbReference type="Proteomes" id="UP000295361"/>
    </source>
</evidence>
<evidence type="ECO:0000256" key="1">
    <source>
        <dbReference type="ARBA" id="ARBA00004651"/>
    </source>
</evidence>
<keyword evidence="4 7" id="KW-0812">Transmembrane</keyword>
<evidence type="ECO:0000256" key="7">
    <source>
        <dbReference type="RuleBase" id="RU363032"/>
    </source>
</evidence>
<dbReference type="GO" id="GO:0055085">
    <property type="term" value="P:transmembrane transport"/>
    <property type="evidence" value="ECO:0007669"/>
    <property type="project" value="InterPro"/>
</dbReference>
<feature type="transmembrane region" description="Helical" evidence="7">
    <location>
        <begin position="185"/>
        <end position="207"/>
    </location>
</feature>
<dbReference type="Pfam" id="PF00528">
    <property type="entry name" value="BPD_transp_1"/>
    <property type="match status" value="1"/>
</dbReference>
<keyword evidence="5 7" id="KW-1133">Transmembrane helix</keyword>
<keyword evidence="3" id="KW-1003">Cell membrane</keyword>
<evidence type="ECO:0000256" key="3">
    <source>
        <dbReference type="ARBA" id="ARBA00022475"/>
    </source>
</evidence>
<keyword evidence="6 7" id="KW-0472">Membrane</keyword>
<keyword evidence="10" id="KW-1185">Reference proteome</keyword>
<evidence type="ECO:0000256" key="4">
    <source>
        <dbReference type="ARBA" id="ARBA00022692"/>
    </source>
</evidence>
<feature type="domain" description="ABC transmembrane type-1" evidence="8">
    <location>
        <begin position="74"/>
        <end position="264"/>
    </location>
</feature>
<dbReference type="AlphaFoldDB" id="A0A4R6QL62"/>
<dbReference type="EMBL" id="SNXS01000004">
    <property type="protein sequence ID" value="TDP64143.1"/>
    <property type="molecule type" value="Genomic_DNA"/>
</dbReference>
<feature type="transmembrane region" description="Helical" evidence="7">
    <location>
        <begin position="12"/>
        <end position="32"/>
    </location>
</feature>
<dbReference type="PROSITE" id="PS50928">
    <property type="entry name" value="ABC_TM1"/>
    <property type="match status" value="1"/>
</dbReference>
<feature type="transmembrane region" description="Helical" evidence="7">
    <location>
        <begin position="243"/>
        <end position="264"/>
    </location>
</feature>
<dbReference type="InterPro" id="IPR000515">
    <property type="entry name" value="MetI-like"/>
</dbReference>